<proteinExistence type="predicted"/>
<accession>A0A165FCP6</accession>
<organism evidence="2 3">
    <name type="scientific">Calocera cornea HHB12733</name>
    <dbReference type="NCBI Taxonomy" id="1353952"/>
    <lineage>
        <taxon>Eukaryota</taxon>
        <taxon>Fungi</taxon>
        <taxon>Dikarya</taxon>
        <taxon>Basidiomycota</taxon>
        <taxon>Agaricomycotina</taxon>
        <taxon>Dacrymycetes</taxon>
        <taxon>Dacrymycetales</taxon>
        <taxon>Dacrymycetaceae</taxon>
        <taxon>Calocera</taxon>
    </lineage>
</organism>
<dbReference type="OrthoDB" id="2736611at2759"/>
<feature type="compositionally biased region" description="Basic and acidic residues" evidence="1">
    <location>
        <begin position="18"/>
        <end position="29"/>
    </location>
</feature>
<dbReference type="AlphaFoldDB" id="A0A165FCP6"/>
<keyword evidence="3" id="KW-1185">Reference proteome</keyword>
<evidence type="ECO:0000313" key="2">
    <source>
        <dbReference type="EMBL" id="KZT56557.1"/>
    </source>
</evidence>
<dbReference type="InParanoid" id="A0A165FCP6"/>
<evidence type="ECO:0000256" key="1">
    <source>
        <dbReference type="SAM" id="MobiDB-lite"/>
    </source>
</evidence>
<gene>
    <name evidence="2" type="ORF">CALCODRAFT_483911</name>
</gene>
<evidence type="ECO:0000313" key="3">
    <source>
        <dbReference type="Proteomes" id="UP000076842"/>
    </source>
</evidence>
<dbReference type="Proteomes" id="UP000076842">
    <property type="component" value="Unassembled WGS sequence"/>
</dbReference>
<dbReference type="EMBL" id="KV423976">
    <property type="protein sequence ID" value="KZT56557.1"/>
    <property type="molecule type" value="Genomic_DNA"/>
</dbReference>
<name>A0A165FCP6_9BASI</name>
<sequence length="958" mass="107419">MSDTDDVDMDLLNYDSEASNHSEPSNHQDTDDDDSDLDPGLVQPDRLPQANAAFFSTTDSSSHPSVRRVPPTFLQETRHHVRPDNAYFRDPGQSVHDTEDVIRQYCFEPLEIDFKDPSASFGNIRASGLDWSNAALFVDCFGALSNSPGLGVLFPGSPTVVSLADYLVLRPAKYLTFLRDHDGFIGYPTKHLTFYLGLCHDRPVWLLFRPKDRNARIRGNKDGVAKWELRARQMRGILAYAVGKLPGSHIHSRNPALHAPEDIATFLAMDSINLSAVQVDLLHNNLLDAWTQIATRNPWNDSFWAAHEPYSVTLMYGQNSPVTLDSPAGFNSLESQISTEHNCALIDRYVVALAYVQYASYAHQPVPVVGDRDGITRQFTDEEDRVLKHDIYPVAFSKDICNVQARGLPNFLAKRLATLNTTHSQEDNTEPPLRGIRYQGYGSDKTVYRHTRQEHDAVLGEETACLVACGTTGSHVIKRDRFIRRINDTRPWERTRDRVVASIPSLGHRSEAEYAIILSNLPREKRNARFIVHELIKPMILPYTSKTHGKADFRSTLRVLKPGVIPSALLDCSIAWECLAATLWKQAMTLTDNGRKYCSWDLIEGIAIATANIALCQTGDLRVTDTKIYQSSGMLAALKATGVPTLDPSFWPAAPEGRLLPDAWPRNPVTNVPRSLAFRSAKYHFNADVAYAYLSRFKIELHLELYRLRGALDADGVRARMAHLVMDAWLEECRTNITTTGAKALRRKRDRISTVRTISRAARDIGFGKIDELQRQLDDWLQNDSPLHGWEAEQLFANIFGVALQDTTSALPLAPAASMNVSQWAERMVNMATTGEHIGAPFFSRNGGSLAALSQFVEQLTYGQSPDAAKNQRMWLQDAIQNQLITRSIKIAPWSNGHGLANAETWIRLHSTGTADPTWNHQPRPRNEQDAARQAYNDRIVRERASAIWILGTSNGWR</sequence>
<reference evidence="2 3" key="1">
    <citation type="journal article" date="2016" name="Mol. Biol. Evol.">
        <title>Comparative Genomics of Early-Diverging Mushroom-Forming Fungi Provides Insights into the Origins of Lignocellulose Decay Capabilities.</title>
        <authorList>
            <person name="Nagy L.G."/>
            <person name="Riley R."/>
            <person name="Tritt A."/>
            <person name="Adam C."/>
            <person name="Daum C."/>
            <person name="Floudas D."/>
            <person name="Sun H."/>
            <person name="Yadav J.S."/>
            <person name="Pangilinan J."/>
            <person name="Larsson K.H."/>
            <person name="Matsuura K."/>
            <person name="Barry K."/>
            <person name="Labutti K."/>
            <person name="Kuo R."/>
            <person name="Ohm R.A."/>
            <person name="Bhattacharya S.S."/>
            <person name="Shirouzu T."/>
            <person name="Yoshinaga Y."/>
            <person name="Martin F.M."/>
            <person name="Grigoriev I.V."/>
            <person name="Hibbett D.S."/>
        </authorList>
    </citation>
    <scope>NUCLEOTIDE SEQUENCE [LARGE SCALE GENOMIC DNA]</scope>
    <source>
        <strain evidence="2 3">HHB12733</strain>
    </source>
</reference>
<feature type="region of interest" description="Disordered" evidence="1">
    <location>
        <begin position="1"/>
        <end position="45"/>
    </location>
</feature>
<protein>
    <submittedName>
        <fullName evidence="2">Uncharacterized protein</fullName>
    </submittedName>
</protein>